<evidence type="ECO:0000313" key="8">
    <source>
        <dbReference type="EMBL" id="OOZ39593.1"/>
    </source>
</evidence>
<keyword evidence="5" id="KW-1133">Transmembrane helix</keyword>
<dbReference type="PROSITE" id="PS50011">
    <property type="entry name" value="PROTEIN_KINASE_DOM"/>
    <property type="match status" value="1"/>
</dbReference>
<dbReference type="PANTHER" id="PTHR43289:SF6">
    <property type="entry name" value="SERINE_THREONINE-PROTEIN KINASE NEKL-3"/>
    <property type="match status" value="1"/>
</dbReference>
<feature type="transmembrane region" description="Helical" evidence="5">
    <location>
        <begin position="547"/>
        <end position="568"/>
    </location>
</feature>
<dbReference type="SMART" id="SM00220">
    <property type="entry name" value="S_TKc"/>
    <property type="match status" value="1"/>
</dbReference>
<dbReference type="Proteomes" id="UP000191110">
    <property type="component" value="Unassembled WGS sequence"/>
</dbReference>
<evidence type="ECO:0000313" key="9">
    <source>
        <dbReference type="Proteomes" id="UP000191110"/>
    </source>
</evidence>
<keyword evidence="2" id="KW-0547">Nucleotide-binding</keyword>
<dbReference type="InterPro" id="IPR008271">
    <property type="entry name" value="Ser/Thr_kinase_AS"/>
</dbReference>
<gene>
    <name evidence="8" type="ORF">BOW53_10930</name>
</gene>
<accession>A0A1T2L3B8</accession>
<feature type="domain" description="Protein kinase" evidence="6">
    <location>
        <begin position="269"/>
        <end position="526"/>
    </location>
</feature>
<dbReference type="Gene3D" id="3.30.200.20">
    <property type="entry name" value="Phosphorylase Kinase, domain 1"/>
    <property type="match status" value="1"/>
</dbReference>
<evidence type="ECO:0000256" key="3">
    <source>
        <dbReference type="ARBA" id="ARBA00022777"/>
    </source>
</evidence>
<dbReference type="Pfam" id="PF00069">
    <property type="entry name" value="Pkinase"/>
    <property type="match status" value="1"/>
</dbReference>
<evidence type="ECO:0000256" key="1">
    <source>
        <dbReference type="ARBA" id="ARBA00022679"/>
    </source>
</evidence>
<dbReference type="EMBL" id="MPRL01000047">
    <property type="protein sequence ID" value="OOZ39593.1"/>
    <property type="molecule type" value="Genomic_DNA"/>
</dbReference>
<dbReference type="InterPro" id="IPR011009">
    <property type="entry name" value="Kinase-like_dom_sf"/>
</dbReference>
<keyword evidence="1" id="KW-0808">Transferase</keyword>
<name>A0A1T2L3B8_9GAMM</name>
<dbReference type="Pfam" id="PF13672">
    <property type="entry name" value="PP2C_2"/>
    <property type="match status" value="1"/>
</dbReference>
<dbReference type="SUPFAM" id="SSF81606">
    <property type="entry name" value="PP2C-like"/>
    <property type="match status" value="1"/>
</dbReference>
<keyword evidence="3 8" id="KW-0418">Kinase</keyword>
<dbReference type="GO" id="GO:0005524">
    <property type="term" value="F:ATP binding"/>
    <property type="evidence" value="ECO:0007669"/>
    <property type="project" value="UniProtKB-KW"/>
</dbReference>
<evidence type="ECO:0000256" key="5">
    <source>
        <dbReference type="SAM" id="Phobius"/>
    </source>
</evidence>
<keyword evidence="9" id="KW-1185">Reference proteome</keyword>
<dbReference type="Gene3D" id="3.60.40.10">
    <property type="entry name" value="PPM-type phosphatase domain"/>
    <property type="match status" value="1"/>
</dbReference>
<dbReference type="PROSITE" id="PS51746">
    <property type="entry name" value="PPM_2"/>
    <property type="match status" value="1"/>
</dbReference>
<organism evidence="8 9">
    <name type="scientific">Solemya pervernicosa gill symbiont</name>
    <dbReference type="NCBI Taxonomy" id="642797"/>
    <lineage>
        <taxon>Bacteria</taxon>
        <taxon>Pseudomonadati</taxon>
        <taxon>Pseudomonadota</taxon>
        <taxon>Gammaproteobacteria</taxon>
        <taxon>sulfur-oxidizing symbionts</taxon>
    </lineage>
</organism>
<dbReference type="RefSeq" id="WP_078484119.1">
    <property type="nucleotide sequence ID" value="NZ_MPRL01000047.1"/>
</dbReference>
<dbReference type="SUPFAM" id="SSF56112">
    <property type="entry name" value="Protein kinase-like (PK-like)"/>
    <property type="match status" value="1"/>
</dbReference>
<comment type="caution">
    <text evidence="8">The sequence shown here is derived from an EMBL/GenBank/DDBJ whole genome shotgun (WGS) entry which is preliminary data.</text>
</comment>
<evidence type="ECO:0000259" key="6">
    <source>
        <dbReference type="PROSITE" id="PS50011"/>
    </source>
</evidence>
<evidence type="ECO:0000259" key="7">
    <source>
        <dbReference type="PROSITE" id="PS51746"/>
    </source>
</evidence>
<keyword evidence="5" id="KW-0812">Transmembrane</keyword>
<dbReference type="AlphaFoldDB" id="A0A1T2L3B8"/>
<evidence type="ECO:0000256" key="2">
    <source>
        <dbReference type="ARBA" id="ARBA00022741"/>
    </source>
</evidence>
<sequence>MSRQLTITSGQYSVAGIKAENEDACGILTPEGSALNTKGISIVIADGMSGCEAGREASEACVSGFFNDYYSTPESWTVKSSVQKVLSALNRWLYGNGQREYNSAKGMVTTFSALVLKSNTGYLFHVGDTRVYRLRNNDLERLTTDHRIQIANDRSYLSRAMGIEPHIDIDFRTINLEQGDQFLLLSDGVHEFIDDATLKRMLIEGGRELQTTCEAIVKHAEQQQSDDNLTCQLVSVESLPNQNEQEFYRSLTELPFPPSLSAGMRIDGYRVLRELFSSKRTEVFLVEDEESGERLVLKAPSVNYNDDPDYINQFLHEEWAGRRLNSDHVLKVVDQPRQRHFLYYLTEHIEGQTLRQWMNDNPRPHLQRVREIVHQLVNGLRAFHRLEMIHQDLKPENILIDGHGTVKIIDLGSTKIAGIEEIATPLDDDNLLGTVNYTAPEYHRGDIATSRSDLFSLGVITYEMLTGKLPYDRELNARNLMQVRYVPGKRHFPELPFWMDKALERAVRLDATRRYDILSEFEHDLSHPNPAYIKEAQQPLIERNPLGFWRGLAIALLLINMLLVALLVTE</sequence>
<evidence type="ECO:0000256" key="4">
    <source>
        <dbReference type="ARBA" id="ARBA00022840"/>
    </source>
</evidence>
<proteinExistence type="predicted"/>
<dbReference type="SMART" id="SM00332">
    <property type="entry name" value="PP2Cc"/>
    <property type="match status" value="1"/>
</dbReference>
<dbReference type="InterPro" id="IPR000719">
    <property type="entry name" value="Prot_kinase_dom"/>
</dbReference>
<dbReference type="CDD" id="cd00143">
    <property type="entry name" value="PP2Cc"/>
    <property type="match status" value="1"/>
</dbReference>
<keyword evidence="4" id="KW-0067">ATP-binding</keyword>
<dbReference type="InterPro" id="IPR036457">
    <property type="entry name" value="PPM-type-like_dom_sf"/>
</dbReference>
<dbReference type="Gene3D" id="1.10.510.10">
    <property type="entry name" value="Transferase(Phosphotransferase) domain 1"/>
    <property type="match status" value="1"/>
</dbReference>
<dbReference type="OrthoDB" id="9816047at2"/>
<dbReference type="GO" id="GO:0004674">
    <property type="term" value="F:protein serine/threonine kinase activity"/>
    <property type="evidence" value="ECO:0007669"/>
    <property type="project" value="TreeGrafter"/>
</dbReference>
<dbReference type="PROSITE" id="PS00108">
    <property type="entry name" value="PROTEIN_KINASE_ST"/>
    <property type="match status" value="1"/>
</dbReference>
<dbReference type="SMART" id="SM00331">
    <property type="entry name" value="PP2C_SIG"/>
    <property type="match status" value="1"/>
</dbReference>
<dbReference type="InterPro" id="IPR001932">
    <property type="entry name" value="PPM-type_phosphatase-like_dom"/>
</dbReference>
<keyword evidence="5" id="KW-0472">Membrane</keyword>
<feature type="domain" description="PPM-type phosphatase" evidence="7">
    <location>
        <begin position="8"/>
        <end position="236"/>
    </location>
</feature>
<dbReference type="PANTHER" id="PTHR43289">
    <property type="entry name" value="MITOGEN-ACTIVATED PROTEIN KINASE KINASE KINASE 20-RELATED"/>
    <property type="match status" value="1"/>
</dbReference>
<protein>
    <submittedName>
        <fullName evidence="8">Protein kinase</fullName>
    </submittedName>
</protein>
<reference evidence="8 9" key="1">
    <citation type="submission" date="2016-11" db="EMBL/GenBank/DDBJ databases">
        <title>Mixed transmission modes and dynamic genome evolution in an obligate animal-bacterial symbiosis.</title>
        <authorList>
            <person name="Russell S.L."/>
            <person name="Corbett-Detig R.B."/>
            <person name="Cavanaugh C.M."/>
        </authorList>
    </citation>
    <scope>NUCLEOTIDE SEQUENCE [LARGE SCALE GENOMIC DNA]</scope>
    <source>
        <strain evidence="8">Sveles-Q1</strain>
    </source>
</reference>
<dbReference type="CDD" id="cd14014">
    <property type="entry name" value="STKc_PknB_like"/>
    <property type="match status" value="1"/>
</dbReference>